<evidence type="ECO:0000313" key="2">
    <source>
        <dbReference type="EMBL" id="PRQ73412.1"/>
    </source>
</evidence>
<dbReference type="AlphaFoldDB" id="A0A2T0A5X3"/>
<feature type="region of interest" description="Disordered" evidence="1">
    <location>
        <begin position="17"/>
        <end position="36"/>
    </location>
</feature>
<sequence>MRPLESPQLYRRSCTLSTGTSESHRRREGGVETRSLAAHASSSGQIRFFWLEVRLTGLSCLLRRCRHSPCVVQRCGRRGDCLCAQGGAGRVRRTARSLGGSPDSCGGLVRSARAHCTSQHSSRRLSLGCCGSLAGRRSWPRLSHGQSQEATTSSAPHRSWLLLHALDRHSWPTRPTRTRFRTRASQLRRSGGPCFVFDGSPGSPPQHAPIGSEVVSLDSGASVWPTRTSRGTARGAREAVAHQTRLHQ</sequence>
<organism evidence="2 3">
    <name type="scientific">Rhodotorula toruloides</name>
    <name type="common">Yeast</name>
    <name type="synonym">Rhodosporidium toruloides</name>
    <dbReference type="NCBI Taxonomy" id="5286"/>
    <lineage>
        <taxon>Eukaryota</taxon>
        <taxon>Fungi</taxon>
        <taxon>Dikarya</taxon>
        <taxon>Basidiomycota</taxon>
        <taxon>Pucciniomycotina</taxon>
        <taxon>Microbotryomycetes</taxon>
        <taxon>Sporidiobolales</taxon>
        <taxon>Sporidiobolaceae</taxon>
        <taxon>Rhodotorula</taxon>
    </lineage>
</organism>
<feature type="compositionally biased region" description="Basic and acidic residues" evidence="1">
    <location>
        <begin position="22"/>
        <end position="31"/>
    </location>
</feature>
<reference evidence="2 3" key="1">
    <citation type="journal article" date="2018" name="Elife">
        <title>Functional genomics of lipid metabolism in the oleaginous yeast Rhodosporidium toruloides.</title>
        <authorList>
            <person name="Coradetti S.T."/>
            <person name="Pinel D."/>
            <person name="Geiselman G."/>
            <person name="Ito M."/>
            <person name="Mondo S."/>
            <person name="Reilly M.C."/>
            <person name="Cheng Y.F."/>
            <person name="Bauer S."/>
            <person name="Grigoriev I."/>
            <person name="Gladden J.M."/>
            <person name="Simmons B.A."/>
            <person name="Brem R."/>
            <person name="Arkin A.P."/>
            <person name="Skerker J.M."/>
        </authorList>
    </citation>
    <scope>NUCLEOTIDE SEQUENCE [LARGE SCALE GENOMIC DNA]</scope>
    <source>
        <strain evidence="2 3">NBRC 0880</strain>
    </source>
</reference>
<proteinExistence type="predicted"/>
<accession>A0A2T0A5X3</accession>
<dbReference type="Proteomes" id="UP000239560">
    <property type="component" value="Unassembled WGS sequence"/>
</dbReference>
<dbReference type="EMBL" id="LCTV02000008">
    <property type="protein sequence ID" value="PRQ73412.1"/>
    <property type="molecule type" value="Genomic_DNA"/>
</dbReference>
<evidence type="ECO:0000256" key="1">
    <source>
        <dbReference type="SAM" id="MobiDB-lite"/>
    </source>
</evidence>
<name>A0A2T0A5X3_RHOTO</name>
<evidence type="ECO:0000313" key="3">
    <source>
        <dbReference type="Proteomes" id="UP000239560"/>
    </source>
</evidence>
<protein>
    <submittedName>
        <fullName evidence="2">Uncharacterized protein</fullName>
    </submittedName>
</protein>
<feature type="region of interest" description="Disordered" evidence="1">
    <location>
        <begin position="225"/>
        <end position="248"/>
    </location>
</feature>
<gene>
    <name evidence="2" type="ORF">AAT19DRAFT_16165</name>
</gene>
<comment type="caution">
    <text evidence="2">The sequence shown here is derived from an EMBL/GenBank/DDBJ whole genome shotgun (WGS) entry which is preliminary data.</text>
</comment>